<dbReference type="InterPro" id="IPR001902">
    <property type="entry name" value="SLC26A/SulP_fam"/>
</dbReference>
<accession>A0A7G9S703</accession>
<feature type="transmembrane region" description="Helical" evidence="5">
    <location>
        <begin position="322"/>
        <end position="341"/>
    </location>
</feature>
<evidence type="ECO:0000256" key="4">
    <source>
        <dbReference type="ARBA" id="ARBA00023136"/>
    </source>
</evidence>
<dbReference type="Proteomes" id="UP000515934">
    <property type="component" value="Chromosome"/>
</dbReference>
<dbReference type="CDD" id="cd07042">
    <property type="entry name" value="STAS_SulP_like_sulfate_transporter"/>
    <property type="match status" value="1"/>
</dbReference>
<keyword evidence="8" id="KW-1185">Reference proteome</keyword>
<feature type="transmembrane region" description="Helical" evidence="5">
    <location>
        <begin position="205"/>
        <end position="224"/>
    </location>
</feature>
<dbReference type="EMBL" id="CP060716">
    <property type="protein sequence ID" value="QNN63628.1"/>
    <property type="molecule type" value="Genomic_DNA"/>
</dbReference>
<feature type="transmembrane region" description="Helical" evidence="5">
    <location>
        <begin position="86"/>
        <end position="112"/>
    </location>
</feature>
<feature type="domain" description="STAS" evidence="6">
    <location>
        <begin position="434"/>
        <end position="535"/>
    </location>
</feature>
<keyword evidence="2 5" id="KW-0812">Transmembrane</keyword>
<reference evidence="7 8" key="1">
    <citation type="submission" date="2020-08" db="EMBL/GenBank/DDBJ databases">
        <title>Genome sequence of Leucobacter denitrificans KACC 14055T.</title>
        <authorList>
            <person name="Hyun D.-W."/>
            <person name="Bae J.-W."/>
        </authorList>
    </citation>
    <scope>NUCLEOTIDE SEQUENCE [LARGE SCALE GENOMIC DNA]</scope>
    <source>
        <strain evidence="7 8">KACC 14055</strain>
    </source>
</reference>
<name>A0A7G9S703_9MICO</name>
<gene>
    <name evidence="7" type="ORF">H9L06_04815</name>
</gene>
<proteinExistence type="predicted"/>
<dbReference type="KEGG" id="ldn:H9L06_04815"/>
<organism evidence="7 8">
    <name type="scientific">Leucobacter denitrificans</name>
    <dbReference type="NCBI Taxonomy" id="683042"/>
    <lineage>
        <taxon>Bacteria</taxon>
        <taxon>Bacillati</taxon>
        <taxon>Actinomycetota</taxon>
        <taxon>Actinomycetes</taxon>
        <taxon>Micrococcales</taxon>
        <taxon>Microbacteriaceae</taxon>
        <taxon>Leucobacter</taxon>
    </lineage>
</organism>
<dbReference type="AlphaFoldDB" id="A0A7G9S703"/>
<feature type="transmembrane region" description="Helical" evidence="5">
    <location>
        <begin position="378"/>
        <end position="409"/>
    </location>
</feature>
<feature type="transmembrane region" description="Helical" evidence="5">
    <location>
        <begin position="54"/>
        <end position="74"/>
    </location>
</feature>
<feature type="transmembrane region" description="Helical" evidence="5">
    <location>
        <begin position="244"/>
        <end position="265"/>
    </location>
</feature>
<feature type="transmembrane region" description="Helical" evidence="5">
    <location>
        <begin position="124"/>
        <end position="143"/>
    </location>
</feature>
<protein>
    <submittedName>
        <fullName evidence="7">SulP family inorganic anion transporter</fullName>
    </submittedName>
</protein>
<evidence type="ECO:0000256" key="5">
    <source>
        <dbReference type="SAM" id="Phobius"/>
    </source>
</evidence>
<dbReference type="SUPFAM" id="SSF52091">
    <property type="entry name" value="SpoIIaa-like"/>
    <property type="match status" value="1"/>
</dbReference>
<dbReference type="Pfam" id="PF00916">
    <property type="entry name" value="Sulfate_transp"/>
    <property type="match status" value="1"/>
</dbReference>
<dbReference type="GO" id="GO:0016020">
    <property type="term" value="C:membrane"/>
    <property type="evidence" value="ECO:0007669"/>
    <property type="project" value="UniProtKB-SubCell"/>
</dbReference>
<dbReference type="InterPro" id="IPR011547">
    <property type="entry name" value="SLC26A/SulP_dom"/>
</dbReference>
<sequence length="545" mass="56175">MNRASFLSLLPSRDDYRDFRRTWKDDLVAGVTVGIVALPLALAFGVSSGAGAEAGLITAIVAGLIAAVFGGSHVQVSGPTGAMVVVLAPIVALHGVGTVALISVMAGIIVIVAGALRLGRAVTYIPWPVIEGFTAGIGIIIFMQQVPAAVGVANEGHSTNAVVAAFQSIGEASWPAAFMPVAAVAATAAIMLVLGRFLPRIPGSFIAILVVSVIVIGAGLPLASIGELPSSLPAPSLPSFSPDLLLTLTGPAFAVAALAAIESLLSARVAATLADTGTVNADRELVGQGLASLVTGFFGGMPATGAIARTAVNVRSGARTRVASIVHALILLLVVLVASTVVSKIPLAALSGVLMMTAARMVSISTMRQVAGSGRSSLAVYAITLFVTVAFDLVVAVGIGLAFAAFFALRALSRLSGAHREPLPGEHESGDERIALFRIDGSLFFGAADRLSDEITRVPGIEVVILRLSQLQLVDSTGAHALAELIEVLERRGATVLIKGVRDEHRDLLEKLGVLDALRHPNHLFAELEPALAHARDHVQRPQDH</sequence>
<keyword evidence="4 5" id="KW-0472">Membrane</keyword>
<comment type="subcellular location">
    <subcellularLocation>
        <location evidence="1">Membrane</location>
        <topology evidence="1">Multi-pass membrane protein</topology>
    </subcellularLocation>
</comment>
<feature type="transmembrane region" description="Helical" evidence="5">
    <location>
        <begin position="177"/>
        <end position="198"/>
    </location>
</feature>
<dbReference type="PROSITE" id="PS50801">
    <property type="entry name" value="STAS"/>
    <property type="match status" value="1"/>
</dbReference>
<feature type="transmembrane region" description="Helical" evidence="5">
    <location>
        <begin position="27"/>
        <end position="47"/>
    </location>
</feature>
<evidence type="ECO:0000256" key="1">
    <source>
        <dbReference type="ARBA" id="ARBA00004141"/>
    </source>
</evidence>
<evidence type="ECO:0000256" key="3">
    <source>
        <dbReference type="ARBA" id="ARBA00022989"/>
    </source>
</evidence>
<dbReference type="Gene3D" id="3.30.750.24">
    <property type="entry name" value="STAS domain"/>
    <property type="match status" value="1"/>
</dbReference>
<dbReference type="GO" id="GO:0055085">
    <property type="term" value="P:transmembrane transport"/>
    <property type="evidence" value="ECO:0007669"/>
    <property type="project" value="InterPro"/>
</dbReference>
<evidence type="ECO:0000259" key="6">
    <source>
        <dbReference type="PROSITE" id="PS50801"/>
    </source>
</evidence>
<feature type="transmembrane region" description="Helical" evidence="5">
    <location>
        <begin position="347"/>
        <end position="366"/>
    </location>
</feature>
<dbReference type="RefSeq" id="WP_187556092.1">
    <property type="nucleotide sequence ID" value="NZ_CP060716.1"/>
</dbReference>
<keyword evidence="3 5" id="KW-1133">Transmembrane helix</keyword>
<evidence type="ECO:0000313" key="8">
    <source>
        <dbReference type="Proteomes" id="UP000515934"/>
    </source>
</evidence>
<dbReference type="InterPro" id="IPR002645">
    <property type="entry name" value="STAS_dom"/>
</dbReference>
<dbReference type="PANTHER" id="PTHR11814">
    <property type="entry name" value="SULFATE TRANSPORTER"/>
    <property type="match status" value="1"/>
</dbReference>
<dbReference type="InterPro" id="IPR036513">
    <property type="entry name" value="STAS_dom_sf"/>
</dbReference>
<evidence type="ECO:0000313" key="7">
    <source>
        <dbReference type="EMBL" id="QNN63628.1"/>
    </source>
</evidence>
<evidence type="ECO:0000256" key="2">
    <source>
        <dbReference type="ARBA" id="ARBA00022692"/>
    </source>
</evidence>
<dbReference type="Pfam" id="PF01740">
    <property type="entry name" value="STAS"/>
    <property type="match status" value="1"/>
</dbReference>